<dbReference type="AlphaFoldDB" id="A0A0F0H7V7"/>
<proteinExistence type="predicted"/>
<keyword evidence="3" id="KW-1185">Reference proteome</keyword>
<dbReference type="PANTHER" id="PTHR42839">
    <property type="entry name" value="ISOCHORISMATE SYNTHASE ENTC"/>
    <property type="match status" value="1"/>
</dbReference>
<dbReference type="RefSeq" id="WP_045310428.1">
    <property type="nucleotide sequence ID" value="NZ_JYJG01000030.1"/>
</dbReference>
<dbReference type="PANTHER" id="PTHR42839:SF2">
    <property type="entry name" value="ISOCHORISMATE SYNTHASE ENTC"/>
    <property type="match status" value="1"/>
</dbReference>
<name>A0A0F0H7V7_LENAE</name>
<evidence type="ECO:0000259" key="1">
    <source>
        <dbReference type="Pfam" id="PF00425"/>
    </source>
</evidence>
<feature type="domain" description="Chorismate-utilising enzyme C-terminal" evidence="1">
    <location>
        <begin position="170"/>
        <end position="416"/>
    </location>
</feature>
<reference evidence="2 3" key="1">
    <citation type="submission" date="2015-02" db="EMBL/GenBank/DDBJ databases">
        <authorList>
            <person name="Ju K.-S."/>
            <person name="Doroghazi J.R."/>
            <person name="Metcalf W."/>
        </authorList>
    </citation>
    <scope>NUCLEOTIDE SEQUENCE [LARGE SCALE GENOMIC DNA]</scope>
    <source>
        <strain evidence="2 3">NRRL B-16140</strain>
    </source>
</reference>
<gene>
    <name evidence="2" type="ORF">UK23_06320</name>
</gene>
<organism evidence="2 3">
    <name type="scientific">Lentzea aerocolonigenes</name>
    <name type="common">Lechevalieria aerocolonigenes</name>
    <name type="synonym">Saccharothrix aerocolonigenes</name>
    <dbReference type="NCBI Taxonomy" id="68170"/>
    <lineage>
        <taxon>Bacteria</taxon>
        <taxon>Bacillati</taxon>
        <taxon>Actinomycetota</taxon>
        <taxon>Actinomycetes</taxon>
        <taxon>Pseudonocardiales</taxon>
        <taxon>Pseudonocardiaceae</taxon>
        <taxon>Lentzea</taxon>
    </lineage>
</organism>
<dbReference type="Gene3D" id="3.60.120.10">
    <property type="entry name" value="Anthranilate synthase"/>
    <property type="match status" value="1"/>
</dbReference>
<dbReference type="EMBL" id="JYJG01000030">
    <property type="protein sequence ID" value="KJK51585.1"/>
    <property type="molecule type" value="Genomic_DNA"/>
</dbReference>
<dbReference type="InterPro" id="IPR005801">
    <property type="entry name" value="ADC_synthase"/>
</dbReference>
<dbReference type="InterPro" id="IPR015890">
    <property type="entry name" value="Chorismate_C"/>
</dbReference>
<evidence type="ECO:0000313" key="3">
    <source>
        <dbReference type="Proteomes" id="UP000033393"/>
    </source>
</evidence>
<dbReference type="Proteomes" id="UP000033393">
    <property type="component" value="Unassembled WGS sequence"/>
</dbReference>
<protein>
    <recommendedName>
        <fullName evidence="1">Chorismate-utilising enzyme C-terminal domain-containing protein</fullName>
    </recommendedName>
</protein>
<dbReference type="PATRIC" id="fig|68170.10.peg.6564"/>
<accession>A0A0F0H7V7</accession>
<dbReference type="SUPFAM" id="SSF56322">
    <property type="entry name" value="ADC synthase"/>
    <property type="match status" value="1"/>
</dbReference>
<evidence type="ECO:0000313" key="2">
    <source>
        <dbReference type="EMBL" id="KJK51585.1"/>
    </source>
</evidence>
<comment type="caution">
    <text evidence="2">The sequence shown here is derived from an EMBL/GenBank/DDBJ whole genome shotgun (WGS) entry which is preliminary data.</text>
</comment>
<sequence>MTTYWERACHFFRTTGLAGTAGSYFIHNKNEENVKIGVRPRLSVSVDESSVSLTAGGRRTVAPRLPGELVFGRVRELLLDSAPYFFLVSPDLRRPFADPGHPQVLLVQPAVEFTFSPEHADGTVSHGHDGAALLQAAAQTPPVAPRDLGEPGPFAELATGWVPAEDDSAFLRRLVDAVEVLQGHPDGKVVLTRAYERKLGTTNDPFALYESHARNNGEYACSHYFCVRPGVFSLGVTPENVLETRDTTLTVDVVAATCAGSDDDAFVARELYENPKQVREHRSSLVNRQNRFRPFCAEGSIRVVTDMRVKRLRNVCHLHSVFTGELLPGVTVFDLLEPIFPLLGARPKELLVLADAEKAPHRYYGGVVGHGHGRSASCFLNIRNALLDHDTIHAKVGVGVIKESDPHSELVETRDKLSGLLEAIVSWERSVQRE</sequence>
<dbReference type="Pfam" id="PF00425">
    <property type="entry name" value="Chorismate_bind"/>
    <property type="match status" value="1"/>
</dbReference>